<comment type="caution">
    <text evidence="9">The sequence shown here is derived from an EMBL/GenBank/DDBJ whole genome shotgun (WGS) entry which is preliminary data.</text>
</comment>
<dbReference type="AlphaFoldDB" id="A5KL05"/>
<evidence type="ECO:0000313" key="6">
    <source>
        <dbReference type="EMBL" id="EDK23027.1"/>
    </source>
</evidence>
<reference evidence="9 10" key="2">
    <citation type="submission" date="2007-04" db="EMBL/GenBank/DDBJ databases">
        <title>Draft genome sequence of Ruminococcus torques (ATCC 27756).</title>
        <authorList>
            <person name="Sudarsanam P."/>
            <person name="Ley R."/>
            <person name="Guruge J."/>
            <person name="Turnbaugh P.J."/>
            <person name="Mahowald M."/>
            <person name="Liep D."/>
            <person name="Gordon J."/>
        </authorList>
    </citation>
    <scope>NUCLEOTIDE SEQUENCE [LARGE SCALE GENOMIC DNA]</scope>
    <source>
        <strain evidence="9 10">ATCC 27756</strain>
    </source>
</reference>
<gene>
    <name evidence="9" type="ORF">RUMTOR_00909</name>
    <name evidence="8" type="ORF">RUMTOR_02007</name>
    <name evidence="7" type="ORF">RUMTOR_02782</name>
    <name evidence="6" type="ORF">RUMTOR_02812</name>
    <name evidence="5" type="ORF">RUMTOR_02825</name>
    <name evidence="4" type="ORF">RUMTOR_02852</name>
    <name evidence="3" type="ORF">RUMTOR_02864</name>
    <name evidence="2" type="ORF">RUMTOR_02900</name>
</gene>
<accession>A5KL05</accession>
<evidence type="ECO:0000313" key="10">
    <source>
        <dbReference type="Proteomes" id="UP000003577"/>
    </source>
</evidence>
<dbReference type="Proteomes" id="UP000003577">
    <property type="component" value="Unassembled WGS sequence"/>
</dbReference>
<organism evidence="9 10">
    <name type="scientific">[Ruminococcus] torques ATCC 27756</name>
    <dbReference type="NCBI Taxonomy" id="411460"/>
    <lineage>
        <taxon>Bacteria</taxon>
        <taxon>Bacillati</taxon>
        <taxon>Bacillota</taxon>
        <taxon>Clostridia</taxon>
        <taxon>Lachnospirales</taxon>
        <taxon>Lachnospiraceae</taxon>
        <taxon>Mediterraneibacter</taxon>
    </lineage>
</organism>
<dbReference type="PaxDb" id="411460-RUMTOR_00909"/>
<evidence type="ECO:0000313" key="8">
    <source>
        <dbReference type="EMBL" id="EDK23922.1"/>
    </source>
</evidence>
<evidence type="ECO:0000313" key="2">
    <source>
        <dbReference type="EMBL" id="EDK22940.1"/>
    </source>
</evidence>
<feature type="region of interest" description="Disordered" evidence="1">
    <location>
        <begin position="20"/>
        <end position="47"/>
    </location>
</feature>
<sequence>MDNRLKFLYYPVTELWGRRQRAQAGNGKTGASEVGVHQANPVCNPKT</sequence>
<protein>
    <submittedName>
        <fullName evidence="9">Uncharacterized protein</fullName>
    </submittedName>
</protein>
<evidence type="ECO:0000313" key="7">
    <source>
        <dbReference type="EMBL" id="EDK23067.1"/>
    </source>
</evidence>
<dbReference type="EMBL" id="AAVP02000034">
    <property type="protein sequence ID" value="EDK22982.1"/>
    <property type="molecule type" value="Genomic_DNA"/>
</dbReference>
<dbReference type="EMBL" id="AAVP02000036">
    <property type="protein sequence ID" value="EDK22976.1"/>
    <property type="molecule type" value="Genomic_DNA"/>
</dbReference>
<evidence type="ECO:0000313" key="4">
    <source>
        <dbReference type="EMBL" id="EDK22982.1"/>
    </source>
</evidence>
<dbReference type="EMBL" id="AAVP02000029">
    <property type="protein sequence ID" value="EDK23027.1"/>
    <property type="molecule type" value="Genomic_DNA"/>
</dbReference>
<dbReference type="EMBL" id="AAVP02000047">
    <property type="protein sequence ID" value="EDK22940.1"/>
    <property type="molecule type" value="Genomic_DNA"/>
</dbReference>
<name>A5KL05_9FIRM</name>
<dbReference type="RefSeq" id="WP_004845974.1">
    <property type="nucleotide sequence ID" value="NZ_DS264351.1"/>
</dbReference>
<reference evidence="9 10" key="1">
    <citation type="submission" date="2007-03" db="EMBL/GenBank/DDBJ databases">
        <authorList>
            <person name="Fulton L."/>
            <person name="Clifton S."/>
            <person name="Fulton B."/>
            <person name="Xu J."/>
            <person name="Minx P."/>
            <person name="Pepin K.H."/>
            <person name="Johnson M."/>
            <person name="Thiruvilangam P."/>
            <person name="Bhonagiri V."/>
            <person name="Nash W.E."/>
            <person name="Mardis E.R."/>
            <person name="Wilson R.K."/>
        </authorList>
    </citation>
    <scope>NUCLEOTIDE SEQUENCE [LARGE SCALE GENOMIC DNA]</scope>
    <source>
        <strain evidence="9 10">ATCC 27756</strain>
    </source>
</reference>
<dbReference type="EMBL" id="AAVP02000010">
    <property type="protein sequence ID" value="EDK23922.1"/>
    <property type="molecule type" value="Genomic_DNA"/>
</dbReference>
<evidence type="ECO:0000313" key="3">
    <source>
        <dbReference type="EMBL" id="EDK22976.1"/>
    </source>
</evidence>
<proteinExistence type="predicted"/>
<evidence type="ECO:0000313" key="9">
    <source>
        <dbReference type="EMBL" id="EDK25106.1"/>
    </source>
</evidence>
<dbReference type="EMBL" id="AAVP02000025">
    <property type="protein sequence ID" value="EDK23067.1"/>
    <property type="molecule type" value="Genomic_DNA"/>
</dbReference>
<dbReference type="EMBL" id="AAVP02000002">
    <property type="protein sequence ID" value="EDK25106.1"/>
    <property type="molecule type" value="Genomic_DNA"/>
</dbReference>
<evidence type="ECO:0000313" key="5">
    <source>
        <dbReference type="EMBL" id="EDK23020.1"/>
    </source>
</evidence>
<evidence type="ECO:0000256" key="1">
    <source>
        <dbReference type="SAM" id="MobiDB-lite"/>
    </source>
</evidence>
<dbReference type="HOGENOM" id="CLU_216824_0_0_9"/>
<dbReference type="EMBL" id="AAVP02000030">
    <property type="protein sequence ID" value="EDK23020.1"/>
    <property type="molecule type" value="Genomic_DNA"/>
</dbReference>